<dbReference type="InterPro" id="IPR009057">
    <property type="entry name" value="Homeodomain-like_sf"/>
</dbReference>
<dbReference type="GO" id="GO:0003677">
    <property type="term" value="F:DNA binding"/>
    <property type="evidence" value="ECO:0007669"/>
    <property type="project" value="UniProtKB-UniRule"/>
</dbReference>
<evidence type="ECO:0000313" key="6">
    <source>
        <dbReference type="Proteomes" id="UP000267536"/>
    </source>
</evidence>
<reference evidence="5 6" key="1">
    <citation type="submission" date="2018-11" db="EMBL/GenBank/DDBJ databases">
        <title>Draft genome sequence of Gordonia sp. RS15-1S isolated from rice stems.</title>
        <authorList>
            <person name="Muangham S."/>
        </authorList>
    </citation>
    <scope>NUCLEOTIDE SEQUENCE [LARGE SCALE GENOMIC DNA]</scope>
    <source>
        <strain evidence="5 6">RS15-1S</strain>
    </source>
</reference>
<evidence type="ECO:0000256" key="3">
    <source>
        <dbReference type="SAM" id="MobiDB-lite"/>
    </source>
</evidence>
<proteinExistence type="predicted"/>
<evidence type="ECO:0000259" key="4">
    <source>
        <dbReference type="PROSITE" id="PS50977"/>
    </source>
</evidence>
<dbReference type="InterPro" id="IPR001647">
    <property type="entry name" value="HTH_TetR"/>
</dbReference>
<name>A0A3N4G8H1_9ACTN</name>
<evidence type="ECO:0000313" key="5">
    <source>
        <dbReference type="EMBL" id="RPA59012.1"/>
    </source>
</evidence>
<accession>A0A3N4G8H1</accession>
<dbReference type="EMBL" id="RKMH01000010">
    <property type="protein sequence ID" value="RPA59012.1"/>
    <property type="molecule type" value="Genomic_DNA"/>
</dbReference>
<protein>
    <submittedName>
        <fullName evidence="5">TetR/AcrR family transcriptional regulator</fullName>
    </submittedName>
</protein>
<feature type="region of interest" description="Disordered" evidence="3">
    <location>
        <begin position="1"/>
        <end position="46"/>
    </location>
</feature>
<dbReference type="AlphaFoldDB" id="A0A3N4G8H1"/>
<dbReference type="OrthoDB" id="3783612at2"/>
<feature type="DNA-binding region" description="H-T-H motif" evidence="2">
    <location>
        <begin position="73"/>
        <end position="92"/>
    </location>
</feature>
<evidence type="ECO:0000256" key="1">
    <source>
        <dbReference type="ARBA" id="ARBA00023125"/>
    </source>
</evidence>
<feature type="domain" description="HTH tetR-type" evidence="4">
    <location>
        <begin position="52"/>
        <end position="110"/>
    </location>
</feature>
<gene>
    <name evidence="5" type="ORF">EF294_14385</name>
</gene>
<dbReference type="Gene3D" id="1.10.357.10">
    <property type="entry name" value="Tetracycline Repressor, domain 2"/>
    <property type="match status" value="1"/>
</dbReference>
<keyword evidence="6" id="KW-1185">Reference proteome</keyword>
<dbReference type="PROSITE" id="PS50977">
    <property type="entry name" value="HTH_TETR_2"/>
    <property type="match status" value="1"/>
</dbReference>
<dbReference type="Proteomes" id="UP000267536">
    <property type="component" value="Unassembled WGS sequence"/>
</dbReference>
<evidence type="ECO:0000256" key="2">
    <source>
        <dbReference type="PROSITE-ProRule" id="PRU00335"/>
    </source>
</evidence>
<keyword evidence="1 2" id="KW-0238">DNA-binding</keyword>
<dbReference type="SUPFAM" id="SSF46689">
    <property type="entry name" value="Homeodomain-like"/>
    <property type="match status" value="1"/>
</dbReference>
<comment type="caution">
    <text evidence="5">The sequence shown here is derived from an EMBL/GenBank/DDBJ whole genome shotgun (WGS) entry which is preliminary data.</text>
</comment>
<organism evidence="5 6">
    <name type="scientific">Gordonia oryzae</name>
    <dbReference type="NCBI Taxonomy" id="2487349"/>
    <lineage>
        <taxon>Bacteria</taxon>
        <taxon>Bacillati</taxon>
        <taxon>Actinomycetota</taxon>
        <taxon>Actinomycetes</taxon>
        <taxon>Mycobacteriales</taxon>
        <taxon>Gordoniaceae</taxon>
        <taxon>Gordonia</taxon>
    </lineage>
</organism>
<sequence length="245" mass="25485">MSREDDKMGAVTDGSPRDAPPQGESDAVRADPHAAGAPLRSYGGVDGDERISRRRAALMDATLELLDGEGVVTVRGICRASGLNPRYFYESFESADALVAATFDRVIDEISEAALTAFAAGVGVAGKVCGAVGAIVDIVDADRRKGRLLFSPSLLSPVVAAKRNESTGLFAMLTVHAATDALEAEVGPEAIAAAQFQVGGLGRLVSAWLDDEIPLGRDELVALSVRLMMSLVGAVTDGGDDMLEP</sequence>